<dbReference type="PROSITE" id="PS01360">
    <property type="entry name" value="ZF_MYND_1"/>
    <property type="match status" value="1"/>
</dbReference>
<keyword evidence="4" id="KW-0547">Nucleotide-binding</keyword>
<comment type="similarity">
    <text evidence="1">Belongs to the AAA ATPase family.</text>
</comment>
<dbReference type="Gene3D" id="3.40.50.300">
    <property type="entry name" value="P-loop containing nucleotide triphosphate hydrolases"/>
    <property type="match status" value="2"/>
</dbReference>
<keyword evidence="3" id="KW-0479">Metal-binding</keyword>
<dbReference type="InterPro" id="IPR046341">
    <property type="entry name" value="SET_dom_sf"/>
</dbReference>
<gene>
    <name evidence="12" type="primary">SEC18</name>
    <name evidence="12" type="ORF">EHS25_002043</name>
</gene>
<name>A0A427YEW3_9TREE</name>
<keyword evidence="7" id="KW-0067">ATP-binding</keyword>
<evidence type="ECO:0000256" key="1">
    <source>
        <dbReference type="ARBA" id="ARBA00006914"/>
    </source>
</evidence>
<dbReference type="InterPro" id="IPR009010">
    <property type="entry name" value="Asp_de-COase-like_dom_sf"/>
</dbReference>
<dbReference type="GO" id="GO:0008270">
    <property type="term" value="F:zinc ion binding"/>
    <property type="evidence" value="ECO:0007669"/>
    <property type="project" value="UniProtKB-KW"/>
</dbReference>
<dbReference type="FunFam" id="3.40.50.300:FF:000166">
    <property type="entry name" value="vesicle-fusing ATPase isoform X1"/>
    <property type="match status" value="1"/>
</dbReference>
<dbReference type="FunFam" id="1.10.8.60:FF:000161">
    <property type="entry name" value="Putative AAA family ATPase SEC18"/>
    <property type="match status" value="1"/>
</dbReference>
<dbReference type="InterPro" id="IPR001214">
    <property type="entry name" value="SET_dom"/>
</dbReference>
<dbReference type="FunFam" id="1.10.8.60:FF:000026">
    <property type="entry name" value="vesicle-fusing ATPase isoform X1"/>
    <property type="match status" value="1"/>
</dbReference>
<dbReference type="InterPro" id="IPR027417">
    <property type="entry name" value="P-loop_NTPase"/>
</dbReference>
<dbReference type="Gene3D" id="1.10.8.60">
    <property type="match status" value="1"/>
</dbReference>
<evidence type="ECO:0000256" key="10">
    <source>
        <dbReference type="SAM" id="MobiDB-lite"/>
    </source>
</evidence>
<dbReference type="SUPFAM" id="SSF50692">
    <property type="entry name" value="ADC-like"/>
    <property type="match status" value="1"/>
</dbReference>
<dbReference type="GO" id="GO:0005524">
    <property type="term" value="F:ATP binding"/>
    <property type="evidence" value="ECO:0007669"/>
    <property type="project" value="UniProtKB-KW"/>
</dbReference>
<dbReference type="SUPFAM" id="SSF52540">
    <property type="entry name" value="P-loop containing nucleoside triphosphate hydrolases"/>
    <property type="match status" value="2"/>
</dbReference>
<dbReference type="Proteomes" id="UP000279259">
    <property type="component" value="Unassembled WGS sequence"/>
</dbReference>
<dbReference type="Gene3D" id="2.170.270.10">
    <property type="entry name" value="SET domain"/>
    <property type="match status" value="1"/>
</dbReference>
<dbReference type="SUPFAM" id="SSF54585">
    <property type="entry name" value="Cdc48 domain 2-like"/>
    <property type="match status" value="1"/>
</dbReference>
<dbReference type="Gene3D" id="2.40.40.20">
    <property type="match status" value="1"/>
</dbReference>
<dbReference type="PROSITE" id="PS00674">
    <property type="entry name" value="AAA"/>
    <property type="match status" value="1"/>
</dbReference>
<dbReference type="OrthoDB" id="9982946at2759"/>
<dbReference type="GO" id="GO:0006891">
    <property type="term" value="P:intra-Golgi vesicle-mediated transport"/>
    <property type="evidence" value="ECO:0007669"/>
    <property type="project" value="TreeGrafter"/>
</dbReference>
<keyword evidence="5" id="KW-0863">Zinc-finger</keyword>
<comment type="function">
    <text evidence="9">Required for vesicle-mediated transport. Catalyzes the fusion of transport vesicles within the Golgi cisternae. Is also required for transport from the endoplasmic reticulum to the Golgi stack. Seems to function as a fusion protein required for the delivery of cargo proteins to all compartments of the Golgi stack independent of vesicle origin.</text>
</comment>
<dbReference type="GO" id="GO:0035494">
    <property type="term" value="P:SNARE complex disassembly"/>
    <property type="evidence" value="ECO:0007669"/>
    <property type="project" value="InterPro"/>
</dbReference>
<dbReference type="InterPro" id="IPR004201">
    <property type="entry name" value="Cdc48_dom2"/>
</dbReference>
<evidence type="ECO:0000256" key="2">
    <source>
        <dbReference type="ARBA" id="ARBA00022448"/>
    </source>
</evidence>
<dbReference type="PANTHER" id="PTHR23078:SF3">
    <property type="entry name" value="VESICLE-FUSING ATPASE"/>
    <property type="match status" value="1"/>
</dbReference>
<proteinExistence type="inferred from homology"/>
<evidence type="ECO:0000256" key="6">
    <source>
        <dbReference type="ARBA" id="ARBA00022833"/>
    </source>
</evidence>
<feature type="compositionally biased region" description="Low complexity" evidence="10">
    <location>
        <begin position="11"/>
        <end position="20"/>
    </location>
</feature>
<evidence type="ECO:0000256" key="5">
    <source>
        <dbReference type="ARBA" id="ARBA00022771"/>
    </source>
</evidence>
<dbReference type="InterPro" id="IPR029067">
    <property type="entry name" value="CDC48_domain_2-like_sf"/>
</dbReference>
<accession>A0A427YEW3</accession>
<sequence length="1366" mass="149608">MSFFKRNDPSAPAARRAAQGGPTGSPYERLPPDNSPYSSQPPQSQPGLPPRRPPPPQQPDFSAPAAYSSPPRQQAQPQYGGYDPTQGGGDYREKAEYRPARVATPQRGYPGSGAQGVSTGSGRGVFNIAPCPSDPLALTNRLVVSGGDFPPEVEFVIIRNRFILSIIRDPTGTLPPKHLGPSKIIRQWIGLSAVGETVECEPYAPGNGEWASSVELEVSFRLKRKETSDLFDCEDMAAAFIAAFPSLPVTPLQPLVFDYRGHELKATVRTVSTLDGAEGQTGVIMEGTEVLWVKDPTSGMKLKNTSKNRPTNAILAPNFKFEDMGIGGLDTEFAAIFRRATSRVSTKGLMSLMPGILLFGPPGTGKTLMARQIGKMLNAREPKIVNGPEILNKFVGQSEENIRKLFADAEKEVSHNALAVAHNQQKEKGDESGLHIIIFDELDAICKQRGSTNSGTGVGDSVVNQLLSKMDGVDQLNNVLIIGMTNRLDMIDEALLRPGRLEVHVEISLPDEAGRFQILNIHTAKMRNNGVMADDVDLAELAALTKNFSGAEIGGLVKSATSFAFNRHVKVGSVAAFEDVENIKIGRADFMHALDEVQAAFGVSEEELQQVVQNGIIHYSQRINDILKDGSLLVEQVRNSARTPLVSALIHGPSGSGKTALAATIAMASDFPFIKLISPESMVGFSEAQKIAQLHKIFSDSYKSPLSVVVVDSIERLLDWNPIGPRFSNGVLQALVVLFGKRPPKERRLLILATTSNRAILQDMDVLSAFDTDITVTPIDSLEAVDHCLREVGLFASPSQHQQAMQMLRDARLGEEGKGELLVGVKKLLSMAEMARQDPDPVYKMVSSLVRENLSGEGLAIVNVNTQTWKEESVRHEQVGKNPLSERLSYFVSSSIVCVFPHRVVTATMSPPVSPPDDELAPVVERLRSQNPSLGIAKLLVQLKTEQPGWAVSEKRLRKVLQGLPGGADAANGQHQASGETVLVAETGLDPTVDVAQIAPKVKVKMFGGGKGKGLVAKEKILQGDVLWQEEPWIATADPNMYPYLRSQRMCTQCLTIFSRPNPPLSAPCPHCDTAHFCNRLCLSRAQTSASHHDLLCPGQNPAAKDLLKVVHQQSARHLDAVAKIIALWRGEREMGQKGKAKELEQRVWHGMARINQEKKEAERREWSFVAENRHQEWRAAHELVTRTLNPGPEDTKFKPFQRLIGGSRRSRLEPLSPEEEERWFSYQSFLELLGTVGINQEASGGLYALHAHLNHSCEPNLQVRNLPKSFAPPDPSALPCDLPSPNPPGVRGTNRLTLLARRTIQPGEELCISYVNFALTRAERRQALREEYGFWCSCPKCLREKKTDEQVVSTKAGQEAETARS</sequence>
<dbReference type="InterPro" id="IPR003960">
    <property type="entry name" value="ATPase_AAA_CS"/>
</dbReference>
<keyword evidence="8" id="KW-0653">Protein transport</keyword>
<keyword evidence="2" id="KW-0813">Transport</keyword>
<feature type="region of interest" description="Disordered" evidence="10">
    <location>
        <begin position="1"/>
        <end position="92"/>
    </location>
</feature>
<keyword evidence="6" id="KW-0862">Zinc</keyword>
<dbReference type="GO" id="GO:0005795">
    <property type="term" value="C:Golgi stack"/>
    <property type="evidence" value="ECO:0007669"/>
    <property type="project" value="TreeGrafter"/>
</dbReference>
<feature type="domain" description="SET" evidence="11">
    <location>
        <begin position="1000"/>
        <end position="1316"/>
    </location>
</feature>
<dbReference type="Pfam" id="PF02933">
    <property type="entry name" value="CDC48_2"/>
    <property type="match status" value="1"/>
</dbReference>
<feature type="compositionally biased region" description="Pro residues" evidence="10">
    <location>
        <begin position="1271"/>
        <end position="1289"/>
    </location>
</feature>
<dbReference type="SUPFAM" id="SSF82199">
    <property type="entry name" value="SET domain"/>
    <property type="match status" value="1"/>
</dbReference>
<dbReference type="InterPro" id="IPR041569">
    <property type="entry name" value="AAA_lid_3"/>
</dbReference>
<evidence type="ECO:0000256" key="3">
    <source>
        <dbReference type="ARBA" id="ARBA00022723"/>
    </source>
</evidence>
<dbReference type="Pfam" id="PF17862">
    <property type="entry name" value="AAA_lid_3"/>
    <property type="match status" value="1"/>
</dbReference>
<evidence type="ECO:0000256" key="7">
    <source>
        <dbReference type="ARBA" id="ARBA00022840"/>
    </source>
</evidence>
<evidence type="ECO:0000256" key="8">
    <source>
        <dbReference type="ARBA" id="ARBA00022927"/>
    </source>
</evidence>
<organism evidence="12 13">
    <name type="scientific">Saitozyma podzolica</name>
    <dbReference type="NCBI Taxonomy" id="1890683"/>
    <lineage>
        <taxon>Eukaryota</taxon>
        <taxon>Fungi</taxon>
        <taxon>Dikarya</taxon>
        <taxon>Basidiomycota</taxon>
        <taxon>Agaricomycotina</taxon>
        <taxon>Tremellomycetes</taxon>
        <taxon>Tremellales</taxon>
        <taxon>Trimorphomycetaceae</taxon>
        <taxon>Saitozyma</taxon>
    </lineage>
</organism>
<feature type="compositionally biased region" description="Pro residues" evidence="10">
    <location>
        <begin position="43"/>
        <end position="58"/>
    </location>
</feature>
<dbReference type="InterPro" id="IPR002893">
    <property type="entry name" value="Znf_MYND"/>
</dbReference>
<dbReference type="PROSITE" id="PS50280">
    <property type="entry name" value="SET"/>
    <property type="match status" value="1"/>
</dbReference>
<evidence type="ECO:0000313" key="13">
    <source>
        <dbReference type="Proteomes" id="UP000279259"/>
    </source>
</evidence>
<dbReference type="FunFam" id="3.40.50.300:FF:000154">
    <property type="entry name" value="Vesicle-fusing ATPase 1"/>
    <property type="match status" value="1"/>
</dbReference>
<dbReference type="STRING" id="1890683.A0A427YEW3"/>
<evidence type="ECO:0000256" key="4">
    <source>
        <dbReference type="ARBA" id="ARBA00022741"/>
    </source>
</evidence>
<dbReference type="PANTHER" id="PTHR23078">
    <property type="entry name" value="VESICULAR-FUSION PROTEIN NSF"/>
    <property type="match status" value="1"/>
</dbReference>
<dbReference type="GO" id="GO:0016887">
    <property type="term" value="F:ATP hydrolysis activity"/>
    <property type="evidence" value="ECO:0007669"/>
    <property type="project" value="InterPro"/>
</dbReference>
<dbReference type="EMBL" id="RSCD01000013">
    <property type="protein sequence ID" value="RSH89494.1"/>
    <property type="molecule type" value="Genomic_DNA"/>
</dbReference>
<dbReference type="Pfam" id="PF00004">
    <property type="entry name" value="AAA"/>
    <property type="match status" value="2"/>
</dbReference>
<dbReference type="InterPro" id="IPR039812">
    <property type="entry name" value="Vesicle-fus_ATPase"/>
</dbReference>
<dbReference type="GO" id="GO:0043001">
    <property type="term" value="P:Golgi to plasma membrane protein transport"/>
    <property type="evidence" value="ECO:0007669"/>
    <property type="project" value="TreeGrafter"/>
</dbReference>
<keyword evidence="13" id="KW-1185">Reference proteome</keyword>
<dbReference type="Gene3D" id="3.10.330.10">
    <property type="match status" value="1"/>
</dbReference>
<feature type="region of interest" description="Disordered" evidence="10">
    <location>
        <begin position="1267"/>
        <end position="1290"/>
    </location>
</feature>
<dbReference type="Pfam" id="PF00856">
    <property type="entry name" value="SET"/>
    <property type="match status" value="1"/>
</dbReference>
<evidence type="ECO:0000256" key="9">
    <source>
        <dbReference type="ARBA" id="ARBA00056429"/>
    </source>
</evidence>
<evidence type="ECO:0000259" key="11">
    <source>
        <dbReference type="PROSITE" id="PS50280"/>
    </source>
</evidence>
<dbReference type="CDD" id="cd00009">
    <property type="entry name" value="AAA"/>
    <property type="match status" value="1"/>
</dbReference>
<dbReference type="InterPro" id="IPR003593">
    <property type="entry name" value="AAA+_ATPase"/>
</dbReference>
<evidence type="ECO:0000313" key="12">
    <source>
        <dbReference type="EMBL" id="RSH89494.1"/>
    </source>
</evidence>
<comment type="caution">
    <text evidence="12">The sequence shown here is derived from an EMBL/GenBank/DDBJ whole genome shotgun (WGS) entry which is preliminary data.</text>
</comment>
<dbReference type="InterPro" id="IPR003959">
    <property type="entry name" value="ATPase_AAA_core"/>
</dbReference>
<protein>
    <submittedName>
        <fullName evidence="12">Transport between ER and Golgi ATPase protein</fullName>
    </submittedName>
</protein>
<reference evidence="12 13" key="1">
    <citation type="submission" date="2018-11" db="EMBL/GenBank/DDBJ databases">
        <title>Genome sequence of Saitozyma podzolica DSM 27192.</title>
        <authorList>
            <person name="Aliyu H."/>
            <person name="Gorte O."/>
            <person name="Ochsenreither K."/>
        </authorList>
    </citation>
    <scope>NUCLEOTIDE SEQUENCE [LARGE SCALE GENOMIC DNA]</scope>
    <source>
        <strain evidence="12 13">DSM 27192</strain>
    </source>
</reference>
<dbReference type="SMART" id="SM00382">
    <property type="entry name" value="AAA"/>
    <property type="match status" value="2"/>
</dbReference>
<dbReference type="CDD" id="cd20071">
    <property type="entry name" value="SET_SMYD"/>
    <property type="match status" value="1"/>
</dbReference>